<dbReference type="EMBL" id="BMAW01046309">
    <property type="protein sequence ID" value="GFS54668.1"/>
    <property type="molecule type" value="Genomic_DNA"/>
</dbReference>
<keyword evidence="2" id="KW-1185">Reference proteome</keyword>
<reference evidence="1" key="1">
    <citation type="submission" date="2020-08" db="EMBL/GenBank/DDBJ databases">
        <title>Multicomponent nature underlies the extraordinary mechanical properties of spider dragline silk.</title>
        <authorList>
            <person name="Kono N."/>
            <person name="Nakamura H."/>
            <person name="Mori M."/>
            <person name="Yoshida Y."/>
            <person name="Ohtoshi R."/>
            <person name="Malay A.D."/>
            <person name="Moran D.A.P."/>
            <person name="Tomita M."/>
            <person name="Numata K."/>
            <person name="Arakawa K."/>
        </authorList>
    </citation>
    <scope>NUCLEOTIDE SEQUENCE</scope>
</reference>
<gene>
    <name evidence="1" type="ORF">NPIL_63781</name>
</gene>
<dbReference type="AlphaFoldDB" id="A0A8X6KK00"/>
<protein>
    <submittedName>
        <fullName evidence="1">Uncharacterized protein</fullName>
    </submittedName>
</protein>
<proteinExistence type="predicted"/>
<organism evidence="1 2">
    <name type="scientific">Nephila pilipes</name>
    <name type="common">Giant wood spider</name>
    <name type="synonym">Nephila maculata</name>
    <dbReference type="NCBI Taxonomy" id="299642"/>
    <lineage>
        <taxon>Eukaryota</taxon>
        <taxon>Metazoa</taxon>
        <taxon>Ecdysozoa</taxon>
        <taxon>Arthropoda</taxon>
        <taxon>Chelicerata</taxon>
        <taxon>Arachnida</taxon>
        <taxon>Araneae</taxon>
        <taxon>Araneomorphae</taxon>
        <taxon>Entelegynae</taxon>
        <taxon>Araneoidea</taxon>
        <taxon>Nephilidae</taxon>
        <taxon>Nephila</taxon>
    </lineage>
</organism>
<accession>A0A8X6KK00</accession>
<evidence type="ECO:0000313" key="2">
    <source>
        <dbReference type="Proteomes" id="UP000887013"/>
    </source>
</evidence>
<evidence type="ECO:0000313" key="1">
    <source>
        <dbReference type="EMBL" id="GFS54668.1"/>
    </source>
</evidence>
<dbReference type="Proteomes" id="UP000887013">
    <property type="component" value="Unassembled WGS sequence"/>
</dbReference>
<comment type="caution">
    <text evidence="1">The sequence shown here is derived from an EMBL/GenBank/DDBJ whole genome shotgun (WGS) entry which is preliminary data.</text>
</comment>
<sequence length="129" mass="14769">MMVVSPVCEYFVSDCWKTDPIQEEEPMDWEEVPTIPEIIPLFSPNCPPRKMRSLFSKVSELPVSAIRFPNMSAKDYSVEERGCFFIPPKLPGEQPLRDQSSRLPRGVPRASLCFELITATDGLRKESKY</sequence>
<name>A0A8X6KK00_NEPPI</name>